<dbReference type="CDD" id="cd07505">
    <property type="entry name" value="HAD_BPGM-like"/>
    <property type="match status" value="1"/>
</dbReference>
<dbReference type="PRINTS" id="PR00413">
    <property type="entry name" value="HADHALOGNASE"/>
</dbReference>
<dbReference type="SFLD" id="SFLDG01129">
    <property type="entry name" value="C1.5:_HAD__Beta-PGM__Phosphata"/>
    <property type="match status" value="1"/>
</dbReference>
<keyword evidence="2" id="KW-1185">Reference proteome</keyword>
<proteinExistence type="predicted"/>
<dbReference type="EMBL" id="JACCCW010000002">
    <property type="protein sequence ID" value="NYF80988.1"/>
    <property type="molecule type" value="Genomic_DNA"/>
</dbReference>
<dbReference type="Proteomes" id="UP000589520">
    <property type="component" value="Unassembled WGS sequence"/>
</dbReference>
<evidence type="ECO:0000313" key="1">
    <source>
        <dbReference type="EMBL" id="NYF80988.1"/>
    </source>
</evidence>
<dbReference type="Pfam" id="PF00702">
    <property type="entry name" value="Hydrolase"/>
    <property type="match status" value="1"/>
</dbReference>
<protein>
    <submittedName>
        <fullName evidence="1">Beta-phosphoglucomutase-like phosphatase (HAD superfamily)</fullName>
    </submittedName>
</protein>
<dbReference type="AlphaFoldDB" id="A0A7Y9PKZ1"/>
<dbReference type="PANTHER" id="PTHR43481:SF4">
    <property type="entry name" value="GLYCEROL-1-PHOSPHATE PHOSPHOHYDROLASE 1-RELATED"/>
    <property type="match status" value="1"/>
</dbReference>
<comment type="caution">
    <text evidence="1">The sequence shown here is derived from an EMBL/GenBank/DDBJ whole genome shotgun (WGS) entry which is preliminary data.</text>
</comment>
<dbReference type="RefSeq" id="WP_179492761.1">
    <property type="nucleotide sequence ID" value="NZ_JACCCW010000002.1"/>
</dbReference>
<organism evidence="1 2">
    <name type="scientific">Granulicella arctica</name>
    <dbReference type="NCBI Taxonomy" id="940613"/>
    <lineage>
        <taxon>Bacteria</taxon>
        <taxon>Pseudomonadati</taxon>
        <taxon>Acidobacteriota</taxon>
        <taxon>Terriglobia</taxon>
        <taxon>Terriglobales</taxon>
        <taxon>Acidobacteriaceae</taxon>
        <taxon>Granulicella</taxon>
    </lineage>
</organism>
<reference evidence="1 2" key="1">
    <citation type="submission" date="2020-07" db="EMBL/GenBank/DDBJ databases">
        <title>Genomic Encyclopedia of Type Strains, Phase IV (KMG-V): Genome sequencing to study the core and pangenomes of soil and plant-associated prokaryotes.</title>
        <authorList>
            <person name="Whitman W."/>
        </authorList>
    </citation>
    <scope>NUCLEOTIDE SEQUENCE [LARGE SCALE GENOMIC DNA]</scope>
    <source>
        <strain evidence="1 2">X4EP2</strain>
    </source>
</reference>
<dbReference type="SUPFAM" id="SSF56784">
    <property type="entry name" value="HAD-like"/>
    <property type="match status" value="1"/>
</dbReference>
<dbReference type="NCBIfam" id="TIGR01509">
    <property type="entry name" value="HAD-SF-IA-v3"/>
    <property type="match status" value="1"/>
</dbReference>
<dbReference type="SFLD" id="SFLDS00003">
    <property type="entry name" value="Haloacid_Dehalogenase"/>
    <property type="match status" value="1"/>
</dbReference>
<dbReference type="InterPro" id="IPR023214">
    <property type="entry name" value="HAD_sf"/>
</dbReference>
<dbReference type="InterPro" id="IPR006439">
    <property type="entry name" value="HAD-SF_hydro_IA"/>
</dbReference>
<dbReference type="PANTHER" id="PTHR43481">
    <property type="entry name" value="FRUCTOSE-1-PHOSPHATE PHOSPHATASE"/>
    <property type="match status" value="1"/>
</dbReference>
<dbReference type="InterPro" id="IPR036412">
    <property type="entry name" value="HAD-like_sf"/>
</dbReference>
<evidence type="ECO:0000313" key="2">
    <source>
        <dbReference type="Proteomes" id="UP000589520"/>
    </source>
</evidence>
<name>A0A7Y9PKZ1_9BACT</name>
<dbReference type="InterPro" id="IPR051806">
    <property type="entry name" value="HAD-like_SPP"/>
</dbReference>
<sequence>MTTTLHEGSFDALIFDCDNTLVDTAPAHLSALRVGLKHFGLEMTDAFYYPRAGLTPRALFDDFEAEVVGAPIDRQAILGYYAVAFQNGLSLLQEISEVAEIARIWKGKVPMAVGSNGQRANVEATLAVTHLLPLFDFVVVASDVAQGKPAPDIYLEAARRMKVAPERCVVFEDSDEGLEAAYRAGMDGRDIRAVYKPAWSVT</sequence>
<dbReference type="InterPro" id="IPR023198">
    <property type="entry name" value="PGP-like_dom2"/>
</dbReference>
<dbReference type="Gene3D" id="3.40.50.1000">
    <property type="entry name" value="HAD superfamily/HAD-like"/>
    <property type="match status" value="1"/>
</dbReference>
<gene>
    <name evidence="1" type="ORF">HDF17_003308</name>
</gene>
<accession>A0A7Y9PKZ1</accession>
<dbReference type="GO" id="GO:0050308">
    <property type="term" value="F:sugar-phosphatase activity"/>
    <property type="evidence" value="ECO:0007669"/>
    <property type="project" value="TreeGrafter"/>
</dbReference>
<dbReference type="Gene3D" id="1.10.150.240">
    <property type="entry name" value="Putative phosphatase, domain 2"/>
    <property type="match status" value="1"/>
</dbReference>